<organism evidence="3 4">
    <name type="scientific">Kordia aestuariivivens</name>
    <dbReference type="NCBI Taxonomy" id="2759037"/>
    <lineage>
        <taxon>Bacteria</taxon>
        <taxon>Pseudomonadati</taxon>
        <taxon>Bacteroidota</taxon>
        <taxon>Flavobacteriia</taxon>
        <taxon>Flavobacteriales</taxon>
        <taxon>Flavobacteriaceae</taxon>
        <taxon>Kordia</taxon>
    </lineage>
</organism>
<evidence type="ECO:0000256" key="1">
    <source>
        <dbReference type="ARBA" id="ARBA00023118"/>
    </source>
</evidence>
<evidence type="ECO:0000313" key="3">
    <source>
        <dbReference type="EMBL" id="MBC8753940.1"/>
    </source>
</evidence>
<keyword evidence="1" id="KW-0051">Antiviral defense</keyword>
<dbReference type="RefSeq" id="WP_187560974.1">
    <property type="nucleotide sequence ID" value="NZ_JACGWS010000002.1"/>
</dbReference>
<comment type="caution">
    <text evidence="3">The sequence shown here is derived from an EMBL/GenBank/DDBJ whole genome shotgun (WGS) entry which is preliminary data.</text>
</comment>
<reference evidence="3 4" key="1">
    <citation type="submission" date="2020-07" db="EMBL/GenBank/DDBJ databases">
        <title>Description of Kordia aestuariivivens sp. nov., isolated from a tidal flat.</title>
        <authorList>
            <person name="Park S."/>
            <person name="Yoon J.-H."/>
        </authorList>
    </citation>
    <scope>NUCLEOTIDE SEQUENCE [LARGE SCALE GENOMIC DNA]</scope>
    <source>
        <strain evidence="3 4">YSTF-M3</strain>
    </source>
</reference>
<accession>A0ABR7Q5U2</accession>
<name>A0ABR7Q5U2_9FLAO</name>
<sequence>MSIVTSSYNFVPLNENVCFPEWADAVSQDVPLQGAVSGVIELNITAKTPIFVRGECTATQESGHQEFSFMRHNNRYCIPGSSIKGTIANVLEILSFGKLQKVNDHRFSQRDWENSGIYDKQSFARENKGGWLYYDEDEDDKCYKIDYSTNSIGRIEHKVIDTHFKTKFQEIFGEEFDPSVTGENKSALKKYKLLHDKKLKLENAFVKIPKRERFEQQKYKIHPNEKDAQSGTLVFSGQPAKREYKDGEWQGKNKEFIFWEPDAIGVKVDDRLIEDFLFAYYDHDPKQMTTDWKHWREVLANGGRVPIFLQLDDNNNIMHFGLSMLYKLPYRNRIKDLIPKGHLLEGNDFVETLFGYSIDKESNKGRVSFKHAFAVENAQELTPKTLVLGGPKASFYPFYLKQKFQHSKTTQINGTYQTYDNGATLAGRKRYPIKHVGDEETIKTAFSTTFTPLKAGTVFTTEIVYHNLLPVELGALVCALTFNEVEACHHGIGMAKPYGYGAVAVALEMDENVRRNSILAFRAYMESWWIHNTLSGTWSKSEQLKELIAMARFSKHRKKLAYLELEEFPKVKKAKEALPRFTHFLGTEPLVYPTAYMENINQFVESEKKRLAKAKRIVDENNATIEAKKKQDEIDGILAKGLTSWISEVTSYGVLKEKMNAWLAMRNDQIITDETALESLKSIIIQIRNKKAPRHRKTFFNENKRNDLIKWIGSEAAEKLIAYFNQ</sequence>
<evidence type="ECO:0000313" key="4">
    <source>
        <dbReference type="Proteomes" id="UP000619238"/>
    </source>
</evidence>
<gene>
    <name evidence="3" type="ORF">H2O64_04610</name>
</gene>
<dbReference type="EMBL" id="JACGWS010000002">
    <property type="protein sequence ID" value="MBC8753940.1"/>
    <property type="molecule type" value="Genomic_DNA"/>
</dbReference>
<dbReference type="NCBIfam" id="TIGR03986">
    <property type="entry name" value="TIGR03986 family CRISPR-associated RAMP protein"/>
    <property type="match status" value="1"/>
</dbReference>
<proteinExistence type="predicted"/>
<dbReference type="Proteomes" id="UP000619238">
    <property type="component" value="Unassembled WGS sequence"/>
</dbReference>
<dbReference type="Pfam" id="PF03787">
    <property type="entry name" value="RAMPs"/>
    <property type="match status" value="1"/>
</dbReference>
<protein>
    <submittedName>
        <fullName evidence="3">TIGR03986 family CRISPR-associated RAMP protein</fullName>
    </submittedName>
</protein>
<evidence type="ECO:0000259" key="2">
    <source>
        <dbReference type="Pfam" id="PF03787"/>
    </source>
</evidence>
<feature type="domain" description="CRISPR type III-associated protein" evidence="2">
    <location>
        <begin position="44"/>
        <end position="233"/>
    </location>
</feature>
<dbReference type="InterPro" id="IPR023825">
    <property type="entry name" value="CRISPR-assoc_RAMP_BGP1436"/>
</dbReference>
<keyword evidence="4" id="KW-1185">Reference proteome</keyword>
<dbReference type="InterPro" id="IPR005537">
    <property type="entry name" value="RAMP_III_fam"/>
</dbReference>